<name>A0AAD9V5E6_ACRCE</name>
<dbReference type="InterPro" id="IPR029033">
    <property type="entry name" value="His_PPase_superfam"/>
</dbReference>
<dbReference type="FunFam" id="3.40.50.1240:FF:000014">
    <property type="entry name" value="Multiple inositol polyphosphate phosphatase 1"/>
    <property type="match status" value="1"/>
</dbReference>
<sequence>MPKHCEPVHISMVLRHGTRYPSLNDVKKIDKMLKVVEEAVTSSMGAMQIGELRLPWKNLFTQTNDKLLTTVGEREMFDIAKELLRRFPNLLLHPYEPQKFDFICTGTTRASQSAMAFAYGLFEGRGGLGTNGFQPVAILSKSIDNDPLLRFFDVCPKYLTRVKDNTTALLEFKMFKHGKEMRNVLQKVSNKLKFKSGMLEEEHIVGMYTACMFEVAIYDRENTWCELFEEEDLLVLDYLSDLKQYWKRGYGHPINYQIGCPLLERIVTSLKNATESSPEETMHGAFMFAHGETLQPLYALLDLFKDAEKLRADNFPQQHERKYRVSRITPFGANIAFVLYKCSVKDNGSKTVEGMQSFMVQVFVNEELTALPCCKNQTECSFDMFLQCFDNRACNLSSMCNVERDTSEMFPVES</sequence>
<keyword evidence="7" id="KW-0732">Signal</keyword>
<evidence type="ECO:0000256" key="12">
    <source>
        <dbReference type="ARBA" id="ARBA00043668"/>
    </source>
</evidence>
<comment type="caution">
    <text evidence="17">The sequence shown here is derived from an EMBL/GenBank/DDBJ whole genome shotgun (WGS) entry which is preliminary data.</text>
</comment>
<keyword evidence="9" id="KW-0472">Membrane</keyword>
<dbReference type="EC" id="3.1.3.62" evidence="4"/>
<evidence type="ECO:0000256" key="14">
    <source>
        <dbReference type="ARBA" id="ARBA00043691"/>
    </source>
</evidence>
<comment type="catalytic activity">
    <reaction evidence="15">
        <text>(2R)-2,3-bisphosphoglycerate + H2O = (2R)-2-phosphoglycerate + phosphate</text>
        <dbReference type="Rhea" id="RHEA:27381"/>
        <dbReference type="ChEBI" id="CHEBI:15377"/>
        <dbReference type="ChEBI" id="CHEBI:43474"/>
        <dbReference type="ChEBI" id="CHEBI:58248"/>
        <dbReference type="ChEBI" id="CHEBI:58289"/>
        <dbReference type="EC" id="3.1.3.80"/>
    </reaction>
    <physiologicalReaction direction="left-to-right" evidence="15">
        <dbReference type="Rhea" id="RHEA:27382"/>
    </physiologicalReaction>
</comment>
<evidence type="ECO:0000256" key="4">
    <source>
        <dbReference type="ARBA" id="ARBA00013040"/>
    </source>
</evidence>
<dbReference type="GO" id="GO:0003993">
    <property type="term" value="F:acid phosphatase activity"/>
    <property type="evidence" value="ECO:0007669"/>
    <property type="project" value="TreeGrafter"/>
</dbReference>
<evidence type="ECO:0000256" key="15">
    <source>
        <dbReference type="ARBA" id="ARBA00043832"/>
    </source>
</evidence>
<comment type="similarity">
    <text evidence="2">Belongs to the histidine acid phosphatase family. MINPP1 subfamily.</text>
</comment>
<reference evidence="17" key="1">
    <citation type="journal article" date="2023" name="G3 (Bethesda)">
        <title>Whole genome assembly and annotation of the endangered Caribbean coral Acropora cervicornis.</title>
        <authorList>
            <person name="Selwyn J.D."/>
            <person name="Vollmer S.V."/>
        </authorList>
    </citation>
    <scope>NUCLEOTIDE SEQUENCE</scope>
    <source>
        <strain evidence="17">K2</strain>
    </source>
</reference>
<dbReference type="InterPro" id="IPR016274">
    <property type="entry name" value="Histidine_acid_Pase_euk"/>
</dbReference>
<keyword evidence="10" id="KW-0325">Glycoprotein</keyword>
<dbReference type="PANTHER" id="PTHR20963:SF8">
    <property type="entry name" value="MULTIPLE INOSITOL POLYPHOSPHATE PHOSPHATASE 1"/>
    <property type="match status" value="1"/>
</dbReference>
<evidence type="ECO:0000256" key="5">
    <source>
        <dbReference type="ARBA" id="ARBA00018097"/>
    </source>
</evidence>
<evidence type="ECO:0000256" key="6">
    <source>
        <dbReference type="ARBA" id="ARBA00022475"/>
    </source>
</evidence>
<dbReference type="EC" id="3.1.3.80" evidence="3"/>
<dbReference type="CDD" id="cd07061">
    <property type="entry name" value="HP_HAP_like"/>
    <property type="match status" value="1"/>
</dbReference>
<comment type="catalytic activity">
    <reaction evidence="12">
        <text>1D-myo-inositol 1,2,5,6-tetrakisphosphate + H2O = 1D-myo-inositol 1,2,6-trisphosphate + phosphate</text>
        <dbReference type="Rhea" id="RHEA:77119"/>
        <dbReference type="ChEBI" id="CHEBI:15377"/>
        <dbReference type="ChEBI" id="CHEBI:43474"/>
        <dbReference type="ChEBI" id="CHEBI:195535"/>
        <dbReference type="ChEBI" id="CHEBI:195537"/>
        <dbReference type="EC" id="3.1.3.62"/>
    </reaction>
    <physiologicalReaction direction="left-to-right" evidence="12">
        <dbReference type="Rhea" id="RHEA:77120"/>
    </physiologicalReaction>
</comment>
<dbReference type="PIRSF" id="PIRSF000894">
    <property type="entry name" value="Acid_phosphatase"/>
    <property type="match status" value="1"/>
</dbReference>
<evidence type="ECO:0000256" key="8">
    <source>
        <dbReference type="ARBA" id="ARBA00022801"/>
    </source>
</evidence>
<dbReference type="Gene3D" id="3.40.50.1240">
    <property type="entry name" value="Phosphoglycerate mutase-like"/>
    <property type="match status" value="1"/>
</dbReference>
<evidence type="ECO:0000256" key="3">
    <source>
        <dbReference type="ARBA" id="ARBA00012976"/>
    </source>
</evidence>
<evidence type="ECO:0000313" key="18">
    <source>
        <dbReference type="Proteomes" id="UP001249851"/>
    </source>
</evidence>
<evidence type="ECO:0000256" key="7">
    <source>
        <dbReference type="ARBA" id="ARBA00022729"/>
    </source>
</evidence>
<proteinExistence type="inferred from homology"/>
<evidence type="ECO:0000256" key="2">
    <source>
        <dbReference type="ARBA" id="ARBA00008422"/>
    </source>
</evidence>
<keyword evidence="6" id="KW-1003">Cell membrane</keyword>
<dbReference type="GO" id="GO:0052745">
    <property type="term" value="F:inositol phosphate phosphatase activity"/>
    <property type="evidence" value="ECO:0007669"/>
    <property type="project" value="TreeGrafter"/>
</dbReference>
<dbReference type="PANTHER" id="PTHR20963">
    <property type="entry name" value="MULTIPLE INOSITOL POLYPHOSPHATE PHOSPHATASE-RELATED"/>
    <property type="match status" value="1"/>
</dbReference>
<evidence type="ECO:0000256" key="1">
    <source>
        <dbReference type="ARBA" id="ARBA00004236"/>
    </source>
</evidence>
<protein>
    <recommendedName>
        <fullName evidence="5">Multiple inositol polyphosphate phosphatase 1</fullName>
        <ecNumber evidence="4">3.1.3.62</ecNumber>
        <ecNumber evidence="3">3.1.3.80</ecNumber>
    </recommendedName>
    <alternativeName>
        <fullName evidence="11">2,3-bisphosphoglycerate 3-phosphatase</fullName>
    </alternativeName>
</protein>
<keyword evidence="16" id="KW-1015">Disulfide bond</keyword>
<dbReference type="Proteomes" id="UP001249851">
    <property type="component" value="Unassembled WGS sequence"/>
</dbReference>
<dbReference type="AlphaFoldDB" id="A0AAD9V5E6"/>
<evidence type="ECO:0000256" key="10">
    <source>
        <dbReference type="ARBA" id="ARBA00023180"/>
    </source>
</evidence>
<dbReference type="Pfam" id="PF00328">
    <property type="entry name" value="His_Phos_2"/>
    <property type="match status" value="1"/>
</dbReference>
<feature type="disulfide bond" evidence="16">
    <location>
        <begin position="211"/>
        <end position="225"/>
    </location>
</feature>
<dbReference type="SUPFAM" id="SSF53254">
    <property type="entry name" value="Phosphoglycerate mutase-like"/>
    <property type="match status" value="1"/>
</dbReference>
<comment type="subcellular location">
    <subcellularLocation>
        <location evidence="1">Cell membrane</location>
    </subcellularLocation>
</comment>
<evidence type="ECO:0000256" key="9">
    <source>
        <dbReference type="ARBA" id="ARBA00023136"/>
    </source>
</evidence>
<dbReference type="EMBL" id="JARQWQ010000031">
    <property type="protein sequence ID" value="KAK2561903.1"/>
    <property type="molecule type" value="Genomic_DNA"/>
</dbReference>
<dbReference type="InterPro" id="IPR000560">
    <property type="entry name" value="His_Pase_clade-2"/>
</dbReference>
<evidence type="ECO:0000256" key="16">
    <source>
        <dbReference type="PIRSR" id="PIRSR000894-2"/>
    </source>
</evidence>
<accession>A0AAD9V5E6</accession>
<keyword evidence="8" id="KW-0378">Hydrolase</keyword>
<dbReference type="GO" id="GO:0005886">
    <property type="term" value="C:plasma membrane"/>
    <property type="evidence" value="ECO:0007669"/>
    <property type="project" value="UniProtKB-SubCell"/>
</dbReference>
<organism evidence="17 18">
    <name type="scientific">Acropora cervicornis</name>
    <name type="common">Staghorn coral</name>
    <dbReference type="NCBI Taxonomy" id="6130"/>
    <lineage>
        <taxon>Eukaryota</taxon>
        <taxon>Metazoa</taxon>
        <taxon>Cnidaria</taxon>
        <taxon>Anthozoa</taxon>
        <taxon>Hexacorallia</taxon>
        <taxon>Scleractinia</taxon>
        <taxon>Astrocoeniina</taxon>
        <taxon>Acroporidae</taxon>
        <taxon>Acropora</taxon>
    </lineage>
</organism>
<evidence type="ECO:0000313" key="17">
    <source>
        <dbReference type="EMBL" id="KAK2561903.1"/>
    </source>
</evidence>
<gene>
    <name evidence="17" type="ORF">P5673_015307</name>
</gene>
<evidence type="ECO:0000256" key="11">
    <source>
        <dbReference type="ARBA" id="ARBA00031642"/>
    </source>
</evidence>
<reference evidence="17" key="2">
    <citation type="journal article" date="2023" name="Science">
        <title>Genomic signatures of disease resistance in endangered staghorn corals.</title>
        <authorList>
            <person name="Vollmer S.V."/>
            <person name="Selwyn J.D."/>
            <person name="Despard B.A."/>
            <person name="Roesel C.L."/>
        </authorList>
    </citation>
    <scope>NUCLEOTIDE SEQUENCE</scope>
    <source>
        <strain evidence="17">K2</strain>
    </source>
</reference>
<feature type="disulfide bond" evidence="16">
    <location>
        <begin position="5"/>
        <end position="342"/>
    </location>
</feature>
<dbReference type="GO" id="GO:0034417">
    <property type="term" value="F:bisphosphoglycerate 3-phosphatase activity"/>
    <property type="evidence" value="ECO:0007669"/>
    <property type="project" value="UniProtKB-EC"/>
</dbReference>
<comment type="catalytic activity">
    <reaction evidence="14">
        <text>1D-myo-inositol hexakisphosphate + H2O = 1D-myo-inositol 1,2,4,5,6-pentakisphosphate + phosphate</text>
        <dbReference type="Rhea" id="RHEA:16989"/>
        <dbReference type="ChEBI" id="CHEBI:15377"/>
        <dbReference type="ChEBI" id="CHEBI:43474"/>
        <dbReference type="ChEBI" id="CHEBI:57798"/>
        <dbReference type="ChEBI" id="CHEBI:58130"/>
        <dbReference type="EC" id="3.1.3.62"/>
    </reaction>
    <physiologicalReaction direction="left-to-right" evidence="14">
        <dbReference type="Rhea" id="RHEA:16990"/>
    </physiologicalReaction>
</comment>
<feature type="disulfide bond" evidence="16">
    <location>
        <begin position="155"/>
        <end position="400"/>
    </location>
</feature>
<evidence type="ECO:0000256" key="13">
    <source>
        <dbReference type="ARBA" id="ARBA00043671"/>
    </source>
</evidence>
<comment type="catalytic activity">
    <reaction evidence="13">
        <text>1D-myo-inositol 1,2,4,5,6-pentakisphosphate + H2O = 1D-myo-inositol 1,2,5,6-tetrakisphosphate + phosphate</text>
        <dbReference type="Rhea" id="RHEA:77115"/>
        <dbReference type="ChEBI" id="CHEBI:15377"/>
        <dbReference type="ChEBI" id="CHEBI:43474"/>
        <dbReference type="ChEBI" id="CHEBI:57798"/>
        <dbReference type="ChEBI" id="CHEBI:195535"/>
        <dbReference type="EC" id="3.1.3.62"/>
    </reaction>
    <physiologicalReaction direction="left-to-right" evidence="13">
        <dbReference type="Rhea" id="RHEA:77116"/>
    </physiologicalReaction>
</comment>
<keyword evidence="18" id="KW-1185">Reference proteome</keyword>
<feature type="disulfide bond" evidence="16">
    <location>
        <begin position="374"/>
        <end position="380"/>
    </location>
</feature>